<gene>
    <name evidence="1" type="ORF">D778_01087</name>
</gene>
<comment type="caution">
    <text evidence="1">The sequence shown here is derived from an EMBL/GenBank/DDBJ whole genome shotgun (WGS) entry which is preliminary data.</text>
</comment>
<dbReference type="Proteomes" id="UP000012024">
    <property type="component" value="Unassembled WGS sequence"/>
</dbReference>
<dbReference type="PATRIC" id="fig|1137281.3.peg.2442"/>
<proteinExistence type="predicted"/>
<protein>
    <submittedName>
        <fullName evidence="1">Uncharacterized protein</fullName>
    </submittedName>
</protein>
<name>M7MGW2_9FLAO</name>
<keyword evidence="2" id="KW-1185">Reference proteome</keyword>
<evidence type="ECO:0000313" key="1">
    <source>
        <dbReference type="EMBL" id="EMQ94075.1"/>
    </source>
</evidence>
<reference evidence="1 2" key="1">
    <citation type="submission" date="2012-12" db="EMBL/GenBank/DDBJ databases">
        <title>Genome assembly of Formosa sp. AK20.</title>
        <authorList>
            <person name="Kumar R."/>
            <person name="Khatri I."/>
            <person name="Vaidya B."/>
            <person name="Subramanian S."/>
            <person name="Pinnaka A."/>
        </authorList>
    </citation>
    <scope>NUCLEOTIDE SEQUENCE [LARGE SCALE GENOMIC DNA]</scope>
    <source>
        <strain evidence="1 2">AK20</strain>
    </source>
</reference>
<sequence>MVLPISLCNKSKIPAIFNLVLIEGLKYKKAYKKIKLIGFLWIFC</sequence>
<dbReference type="EMBL" id="ANLA01000020">
    <property type="protein sequence ID" value="EMQ94075.1"/>
    <property type="molecule type" value="Genomic_DNA"/>
</dbReference>
<evidence type="ECO:0000313" key="2">
    <source>
        <dbReference type="Proteomes" id="UP000012024"/>
    </source>
</evidence>
<organism evidence="1 2">
    <name type="scientific">Xanthomarina gelatinilytica</name>
    <dbReference type="NCBI Taxonomy" id="1137281"/>
    <lineage>
        <taxon>Bacteria</taxon>
        <taxon>Pseudomonadati</taxon>
        <taxon>Bacteroidota</taxon>
        <taxon>Flavobacteriia</taxon>
        <taxon>Flavobacteriales</taxon>
        <taxon>Flavobacteriaceae</taxon>
        <taxon>Xanthomarina</taxon>
    </lineage>
</organism>
<dbReference type="AlphaFoldDB" id="M7MGW2"/>
<accession>M7MGW2</accession>